<keyword evidence="12" id="KW-0472">Membrane</keyword>
<reference evidence="16" key="1">
    <citation type="submission" date="2021-10" db="EMBL/GenBank/DDBJ databases">
        <title>Tropical sea cucumber genome reveals ecological adaptation and Cuvierian tubules defense mechanism.</title>
        <authorList>
            <person name="Chen T."/>
        </authorList>
    </citation>
    <scope>NUCLEOTIDE SEQUENCE</scope>
    <source>
        <strain evidence="16">Nanhai2018</strain>
        <tissue evidence="16">Muscle</tissue>
    </source>
</reference>
<evidence type="ECO:0000256" key="12">
    <source>
        <dbReference type="ARBA" id="ARBA00023136"/>
    </source>
</evidence>
<accession>A0A9Q1BAR5</accession>
<evidence type="ECO:0000256" key="5">
    <source>
        <dbReference type="ARBA" id="ARBA00022617"/>
    </source>
</evidence>
<keyword evidence="7" id="KW-0256">Endoplasmic reticulum</keyword>
<dbReference type="PANTHER" id="PTHR24300:SF417">
    <property type="entry name" value="CYTOCHROME P450 508B1-RELATED"/>
    <property type="match status" value="1"/>
</dbReference>
<keyword evidence="9 14" id="KW-0560">Oxidoreductase</keyword>
<evidence type="ECO:0000313" key="17">
    <source>
        <dbReference type="Proteomes" id="UP001152320"/>
    </source>
</evidence>
<feature type="binding site" description="axial binding residue" evidence="13">
    <location>
        <position position="434"/>
    </location>
    <ligand>
        <name>heme</name>
        <dbReference type="ChEBI" id="CHEBI:30413"/>
    </ligand>
    <ligandPart>
        <name>Fe</name>
        <dbReference type="ChEBI" id="CHEBI:18248"/>
    </ligandPart>
</feature>
<dbReference type="PRINTS" id="PR00385">
    <property type="entry name" value="P450"/>
</dbReference>
<dbReference type="InterPro" id="IPR017972">
    <property type="entry name" value="Cyt_P450_CS"/>
</dbReference>
<keyword evidence="15" id="KW-0732">Signal</keyword>
<protein>
    <submittedName>
        <fullName evidence="16">Cytochrome P450 2J3</fullName>
    </submittedName>
</protein>
<dbReference type="PRINTS" id="PR00463">
    <property type="entry name" value="EP450I"/>
</dbReference>
<dbReference type="GO" id="GO:0005506">
    <property type="term" value="F:iron ion binding"/>
    <property type="evidence" value="ECO:0007669"/>
    <property type="project" value="InterPro"/>
</dbReference>
<name>A0A9Q1BAR5_HOLLE</name>
<evidence type="ECO:0000313" key="16">
    <source>
        <dbReference type="EMBL" id="KAJ8019760.1"/>
    </source>
</evidence>
<evidence type="ECO:0000256" key="9">
    <source>
        <dbReference type="ARBA" id="ARBA00023002"/>
    </source>
</evidence>
<evidence type="ECO:0000256" key="10">
    <source>
        <dbReference type="ARBA" id="ARBA00023004"/>
    </source>
</evidence>
<evidence type="ECO:0000256" key="13">
    <source>
        <dbReference type="PIRSR" id="PIRSR602401-1"/>
    </source>
</evidence>
<evidence type="ECO:0000256" key="11">
    <source>
        <dbReference type="ARBA" id="ARBA00023033"/>
    </source>
</evidence>
<dbReference type="AlphaFoldDB" id="A0A9Q1BAR5"/>
<evidence type="ECO:0000256" key="7">
    <source>
        <dbReference type="ARBA" id="ARBA00022824"/>
    </source>
</evidence>
<evidence type="ECO:0000256" key="2">
    <source>
        <dbReference type="ARBA" id="ARBA00004174"/>
    </source>
</evidence>
<evidence type="ECO:0000256" key="4">
    <source>
        <dbReference type="ARBA" id="ARBA00010617"/>
    </source>
</evidence>
<feature type="signal peptide" evidence="15">
    <location>
        <begin position="1"/>
        <end position="23"/>
    </location>
</feature>
<dbReference type="PANTHER" id="PTHR24300">
    <property type="entry name" value="CYTOCHROME P450 508A4-RELATED"/>
    <property type="match status" value="1"/>
</dbReference>
<dbReference type="PROSITE" id="PS00086">
    <property type="entry name" value="CYTOCHROME_P450"/>
    <property type="match status" value="1"/>
</dbReference>
<evidence type="ECO:0000256" key="1">
    <source>
        <dbReference type="ARBA" id="ARBA00001971"/>
    </source>
</evidence>
<dbReference type="InterPro" id="IPR036396">
    <property type="entry name" value="Cyt_P450_sf"/>
</dbReference>
<comment type="caution">
    <text evidence="16">The sequence shown here is derived from an EMBL/GenBank/DDBJ whole genome shotgun (WGS) entry which is preliminary data.</text>
</comment>
<keyword evidence="6 13" id="KW-0479">Metal-binding</keyword>
<keyword evidence="11 14" id="KW-0503">Monooxygenase</keyword>
<sequence>MELTILLALTFFLLMAWLFAKRGQNFPPGPNGLPIVGSIFALLNNPFQKLKEYADTYGPVYTLKIGPIWVIMLNDAATIQELFTTRSGEFSERPKLIADVTGFGENGIVLLPSGSYHKRQKKVAMSLFRDIGVGNEKFDHLLRPYLDSVMKSLPDNPCIVNIENVCSETVSNIIGGFTFGDKVYNDNSDVSQEIRKLIRQNFENNPILIVGNTYLPKKLCSLLGHFVDMENNISKMKKLLKRMMESHYFKKENKHQLNCFVPKYLEEYATSHAGEELWGNSKEENQLVGIIIDFFQAGCETTAVSLQWLLLLLAANPEVQTKIQQEIDDLFGEELPSLQQKSKLNYTVATMYESLRIRPSAPLGAPHCTKEDTTILGYQIPAGTPILSNLLSAQLNPQTFPDPHVFKPERFLDENGNICNLGSLLTFGTGPRTCLGEQLAKSILLSIVINILQKYTLRKKSEGCVDLSFQHGINLLATENELLFSPRTSQMDSEQG</sequence>
<evidence type="ECO:0000256" key="15">
    <source>
        <dbReference type="SAM" id="SignalP"/>
    </source>
</evidence>
<feature type="chain" id="PRO_5040511199" evidence="15">
    <location>
        <begin position="24"/>
        <end position="496"/>
    </location>
</feature>
<dbReference type="Gene3D" id="1.10.630.10">
    <property type="entry name" value="Cytochrome P450"/>
    <property type="match status" value="1"/>
</dbReference>
<keyword evidence="17" id="KW-1185">Reference proteome</keyword>
<dbReference type="Pfam" id="PF00067">
    <property type="entry name" value="p450"/>
    <property type="match status" value="1"/>
</dbReference>
<evidence type="ECO:0000256" key="14">
    <source>
        <dbReference type="RuleBase" id="RU000461"/>
    </source>
</evidence>
<dbReference type="GO" id="GO:0005789">
    <property type="term" value="C:endoplasmic reticulum membrane"/>
    <property type="evidence" value="ECO:0007669"/>
    <property type="project" value="UniProtKB-SubCell"/>
</dbReference>
<keyword evidence="8" id="KW-0492">Microsome</keyword>
<gene>
    <name evidence="16" type="ORF">HOLleu_41476</name>
</gene>
<dbReference type="SUPFAM" id="SSF48264">
    <property type="entry name" value="Cytochrome P450"/>
    <property type="match status" value="1"/>
</dbReference>
<dbReference type="GO" id="GO:0004497">
    <property type="term" value="F:monooxygenase activity"/>
    <property type="evidence" value="ECO:0007669"/>
    <property type="project" value="UniProtKB-KW"/>
</dbReference>
<dbReference type="OrthoDB" id="2789670at2759"/>
<dbReference type="GO" id="GO:0020037">
    <property type="term" value="F:heme binding"/>
    <property type="evidence" value="ECO:0007669"/>
    <property type="project" value="InterPro"/>
</dbReference>
<dbReference type="FunFam" id="1.10.630.10:FF:000238">
    <property type="entry name" value="Cytochrome P450 2A6"/>
    <property type="match status" value="1"/>
</dbReference>
<proteinExistence type="inferred from homology"/>
<evidence type="ECO:0000256" key="8">
    <source>
        <dbReference type="ARBA" id="ARBA00022848"/>
    </source>
</evidence>
<dbReference type="InterPro" id="IPR050182">
    <property type="entry name" value="Cytochrome_P450_fam2"/>
</dbReference>
<dbReference type="EMBL" id="JAIZAY010000023">
    <property type="protein sequence ID" value="KAJ8019760.1"/>
    <property type="molecule type" value="Genomic_DNA"/>
</dbReference>
<comment type="subcellular location">
    <subcellularLocation>
        <location evidence="3">Endoplasmic reticulum membrane</location>
        <topology evidence="3">Peripheral membrane protein</topology>
    </subcellularLocation>
    <subcellularLocation>
        <location evidence="2">Microsome membrane</location>
        <topology evidence="2">Peripheral membrane protein</topology>
    </subcellularLocation>
</comment>
<evidence type="ECO:0000256" key="6">
    <source>
        <dbReference type="ARBA" id="ARBA00022723"/>
    </source>
</evidence>
<dbReference type="InterPro" id="IPR001128">
    <property type="entry name" value="Cyt_P450"/>
</dbReference>
<dbReference type="GO" id="GO:0016705">
    <property type="term" value="F:oxidoreductase activity, acting on paired donors, with incorporation or reduction of molecular oxygen"/>
    <property type="evidence" value="ECO:0007669"/>
    <property type="project" value="InterPro"/>
</dbReference>
<keyword evidence="5 13" id="KW-0349">Heme</keyword>
<keyword evidence="10 13" id="KW-0408">Iron</keyword>
<organism evidence="16 17">
    <name type="scientific">Holothuria leucospilota</name>
    <name type="common">Black long sea cucumber</name>
    <name type="synonym">Mertensiothuria leucospilota</name>
    <dbReference type="NCBI Taxonomy" id="206669"/>
    <lineage>
        <taxon>Eukaryota</taxon>
        <taxon>Metazoa</taxon>
        <taxon>Echinodermata</taxon>
        <taxon>Eleutherozoa</taxon>
        <taxon>Echinozoa</taxon>
        <taxon>Holothuroidea</taxon>
        <taxon>Aspidochirotacea</taxon>
        <taxon>Aspidochirotida</taxon>
        <taxon>Holothuriidae</taxon>
        <taxon>Holothuria</taxon>
    </lineage>
</organism>
<comment type="similarity">
    <text evidence="4 14">Belongs to the cytochrome P450 family.</text>
</comment>
<dbReference type="Proteomes" id="UP001152320">
    <property type="component" value="Chromosome 23"/>
</dbReference>
<comment type="cofactor">
    <cofactor evidence="1 13">
        <name>heme</name>
        <dbReference type="ChEBI" id="CHEBI:30413"/>
    </cofactor>
</comment>
<dbReference type="InterPro" id="IPR002401">
    <property type="entry name" value="Cyt_P450_E_grp-I"/>
</dbReference>
<evidence type="ECO:0000256" key="3">
    <source>
        <dbReference type="ARBA" id="ARBA00004406"/>
    </source>
</evidence>